<dbReference type="InterPro" id="IPR001640">
    <property type="entry name" value="Lgt"/>
</dbReference>
<dbReference type="EC" id="2.5.1.145" evidence="7"/>
<evidence type="ECO:0000313" key="9">
    <source>
        <dbReference type="Proteomes" id="UP000253805"/>
    </source>
</evidence>
<dbReference type="HAMAP" id="MF_01147">
    <property type="entry name" value="Lgt"/>
    <property type="match status" value="1"/>
</dbReference>
<dbReference type="PROSITE" id="PS01311">
    <property type="entry name" value="LGT"/>
    <property type="match status" value="1"/>
</dbReference>
<evidence type="ECO:0000256" key="6">
    <source>
        <dbReference type="ARBA" id="ARBA00023136"/>
    </source>
</evidence>
<evidence type="ECO:0000256" key="2">
    <source>
        <dbReference type="ARBA" id="ARBA00022475"/>
    </source>
</evidence>
<keyword evidence="8" id="KW-0449">Lipoprotein</keyword>
<feature type="transmembrane region" description="Helical" evidence="7">
    <location>
        <begin position="206"/>
        <end position="224"/>
    </location>
</feature>
<evidence type="ECO:0000256" key="5">
    <source>
        <dbReference type="ARBA" id="ARBA00022989"/>
    </source>
</evidence>
<feature type="transmembrane region" description="Helical" evidence="7">
    <location>
        <begin position="55"/>
        <end position="78"/>
    </location>
</feature>
<dbReference type="EMBL" id="PPUT01000008">
    <property type="protein sequence ID" value="RDC45579.1"/>
    <property type="molecule type" value="Genomic_DNA"/>
</dbReference>
<name>A0A369P367_9ACTN</name>
<protein>
    <recommendedName>
        <fullName evidence="7">Phosphatidylglycerol--prolipoprotein diacylglyceryl transferase</fullName>
        <ecNumber evidence="7">2.5.1.145</ecNumber>
    </recommendedName>
</protein>
<reference evidence="8 9" key="1">
    <citation type="journal article" date="2018" name="Elife">
        <title>Discovery and characterization of a prevalent human gut bacterial enzyme sufficient for the inactivation of a family of plant toxins.</title>
        <authorList>
            <person name="Koppel N."/>
            <person name="Bisanz J.E."/>
            <person name="Pandelia M.E."/>
            <person name="Turnbaugh P.J."/>
            <person name="Balskus E.P."/>
        </authorList>
    </citation>
    <scope>NUCLEOTIDE SEQUENCE [LARGE SCALE GENOMIC DNA]</scope>
    <source>
        <strain evidence="8 9">OB21 GAM 11</strain>
    </source>
</reference>
<comment type="similarity">
    <text evidence="1 7">Belongs to the Lgt family.</text>
</comment>
<feature type="transmembrane region" description="Helical" evidence="7">
    <location>
        <begin position="244"/>
        <end position="261"/>
    </location>
</feature>
<feature type="transmembrane region" description="Helical" evidence="7">
    <location>
        <begin position="23"/>
        <end position="43"/>
    </location>
</feature>
<evidence type="ECO:0000256" key="7">
    <source>
        <dbReference type="HAMAP-Rule" id="MF_01147"/>
    </source>
</evidence>
<evidence type="ECO:0000256" key="3">
    <source>
        <dbReference type="ARBA" id="ARBA00022679"/>
    </source>
</evidence>
<dbReference type="RefSeq" id="WP_114548736.1">
    <property type="nucleotide sequence ID" value="NZ_PPUT01000008.1"/>
</dbReference>
<proteinExistence type="inferred from homology"/>
<keyword evidence="6 7" id="KW-0472">Membrane</keyword>
<dbReference type="Pfam" id="PF01790">
    <property type="entry name" value="LGT"/>
    <property type="match status" value="1"/>
</dbReference>
<comment type="catalytic activity">
    <reaction evidence="7">
        <text>L-cysteinyl-[prolipoprotein] + a 1,2-diacyl-sn-glycero-3-phospho-(1'-sn-glycerol) = an S-1,2-diacyl-sn-glyceryl-L-cysteinyl-[prolipoprotein] + sn-glycerol 1-phosphate + H(+)</text>
        <dbReference type="Rhea" id="RHEA:56712"/>
        <dbReference type="Rhea" id="RHEA-COMP:14679"/>
        <dbReference type="Rhea" id="RHEA-COMP:14680"/>
        <dbReference type="ChEBI" id="CHEBI:15378"/>
        <dbReference type="ChEBI" id="CHEBI:29950"/>
        <dbReference type="ChEBI" id="CHEBI:57685"/>
        <dbReference type="ChEBI" id="CHEBI:64716"/>
        <dbReference type="ChEBI" id="CHEBI:140658"/>
        <dbReference type="EC" id="2.5.1.145"/>
    </reaction>
</comment>
<dbReference type="PANTHER" id="PTHR30589">
    <property type="entry name" value="PROLIPOPROTEIN DIACYLGLYCERYL TRANSFERASE"/>
    <property type="match status" value="1"/>
</dbReference>
<dbReference type="Proteomes" id="UP000253805">
    <property type="component" value="Unassembled WGS sequence"/>
</dbReference>
<dbReference type="GO" id="GO:0042158">
    <property type="term" value="P:lipoprotein biosynthetic process"/>
    <property type="evidence" value="ECO:0007669"/>
    <property type="project" value="UniProtKB-UniRule"/>
</dbReference>
<dbReference type="GO" id="GO:0008961">
    <property type="term" value="F:phosphatidylglycerol-prolipoprotein diacylglyceryl transferase activity"/>
    <property type="evidence" value="ECO:0007669"/>
    <property type="project" value="UniProtKB-UniRule"/>
</dbReference>
<sequence>MLNDIYQGLDPIAFSLGPLVVRWYGLAYVLGFVCAAAIIYFVAKRWKLGMSEDNLLTLMVCAIVGVVLGARIGYVLFYGDGYYLSHPLEILAFNQGGMSFHGGLVGLLIGGAVAALMTRIPFLTLADLGSIAAPIGLFFGRCANFVNGELWGAPTDGPLGVVFGGAAGMMPRHPSQLYEAVLEGLVIFCVLFALSRKRPPRPQGTFLGAFLVLYGIFRFLIEFVREPDVQLGYLWGGWLTMGQVLSAPLIVAGIALLIYAARTRHPQAGPQEIQPPSVPGDAA</sequence>
<evidence type="ECO:0000313" key="8">
    <source>
        <dbReference type="EMBL" id="RDC45579.1"/>
    </source>
</evidence>
<keyword evidence="4 7" id="KW-0812">Transmembrane</keyword>
<evidence type="ECO:0000256" key="1">
    <source>
        <dbReference type="ARBA" id="ARBA00007150"/>
    </source>
</evidence>
<keyword evidence="5 7" id="KW-1133">Transmembrane helix</keyword>
<accession>A0A369P367</accession>
<feature type="transmembrane region" description="Helical" evidence="7">
    <location>
        <begin position="177"/>
        <end position="194"/>
    </location>
</feature>
<organism evidence="8 9">
    <name type="scientific">Adlercreutzia equolifaciens subsp. celatus</name>
    <dbReference type="NCBI Taxonomy" id="394340"/>
    <lineage>
        <taxon>Bacteria</taxon>
        <taxon>Bacillati</taxon>
        <taxon>Actinomycetota</taxon>
        <taxon>Coriobacteriia</taxon>
        <taxon>Eggerthellales</taxon>
        <taxon>Eggerthellaceae</taxon>
        <taxon>Adlercreutzia</taxon>
    </lineage>
</organism>
<dbReference type="AlphaFoldDB" id="A0A369P367"/>
<keyword evidence="2 7" id="KW-1003">Cell membrane</keyword>
<feature type="binding site" evidence="7">
    <location>
        <position position="141"/>
    </location>
    <ligand>
        <name>a 1,2-diacyl-sn-glycero-3-phospho-(1'-sn-glycerol)</name>
        <dbReference type="ChEBI" id="CHEBI:64716"/>
    </ligand>
</feature>
<dbReference type="GO" id="GO:0005886">
    <property type="term" value="C:plasma membrane"/>
    <property type="evidence" value="ECO:0007669"/>
    <property type="project" value="UniProtKB-SubCell"/>
</dbReference>
<comment type="caution">
    <text evidence="8">The sequence shown here is derived from an EMBL/GenBank/DDBJ whole genome shotgun (WGS) entry which is preliminary data.</text>
</comment>
<comment type="function">
    <text evidence="7">Catalyzes the transfer of the diacylglyceryl group from phosphatidylglycerol to the sulfhydryl group of the N-terminal cysteine of a prolipoprotein, the first step in the formation of mature lipoproteins.</text>
</comment>
<evidence type="ECO:0000256" key="4">
    <source>
        <dbReference type="ARBA" id="ARBA00022692"/>
    </source>
</evidence>
<dbReference type="PANTHER" id="PTHR30589:SF0">
    <property type="entry name" value="PHOSPHATIDYLGLYCEROL--PROLIPOPROTEIN DIACYLGLYCERYL TRANSFERASE"/>
    <property type="match status" value="1"/>
</dbReference>
<comment type="pathway">
    <text evidence="7">Protein modification; lipoprotein biosynthesis (diacylglyceryl transfer).</text>
</comment>
<comment type="subcellular location">
    <subcellularLocation>
        <location evidence="7">Cell membrane</location>
        <topology evidence="7">Multi-pass membrane protein</topology>
    </subcellularLocation>
</comment>
<dbReference type="NCBIfam" id="TIGR00544">
    <property type="entry name" value="lgt"/>
    <property type="match status" value="1"/>
</dbReference>
<dbReference type="UniPathway" id="UPA00664"/>
<gene>
    <name evidence="7" type="primary">lgt</name>
    <name evidence="8" type="ORF">C1850_04390</name>
</gene>
<keyword evidence="3 7" id="KW-0808">Transferase</keyword>
<feature type="transmembrane region" description="Helical" evidence="7">
    <location>
        <begin position="125"/>
        <end position="146"/>
    </location>
</feature>
<feature type="transmembrane region" description="Helical" evidence="7">
    <location>
        <begin position="98"/>
        <end position="118"/>
    </location>
</feature>